<dbReference type="Proteomes" id="UP000031668">
    <property type="component" value="Unassembled WGS sequence"/>
</dbReference>
<organism evidence="2 3">
    <name type="scientific">Thelohanellus kitauei</name>
    <name type="common">Myxosporean</name>
    <dbReference type="NCBI Taxonomy" id="669202"/>
    <lineage>
        <taxon>Eukaryota</taxon>
        <taxon>Metazoa</taxon>
        <taxon>Cnidaria</taxon>
        <taxon>Myxozoa</taxon>
        <taxon>Myxosporea</taxon>
        <taxon>Bivalvulida</taxon>
        <taxon>Platysporina</taxon>
        <taxon>Myxobolidae</taxon>
        <taxon>Thelohanellus</taxon>
    </lineage>
</organism>
<comment type="catalytic activity">
    <reaction evidence="1">
        <text>S-ubiquitinyl-[E2 ubiquitin-conjugating enzyme]-L-cysteine + [acceptor protein]-L-lysine = [E2 ubiquitin-conjugating enzyme]-L-cysteine + N(6)-ubiquitinyl-[acceptor protein]-L-lysine.</text>
        <dbReference type="EC" id="2.3.2.27"/>
    </reaction>
</comment>
<comment type="function">
    <text evidence="1">Ubiquitin ligase protein which is a component of the N-end rule pathway. Recognizes and binds to proteins bearing specific N-terminal residues that are destabilizing according to the N-end rule, leading to their ubiquitination and subsequent degradation.</text>
</comment>
<evidence type="ECO:0000313" key="3">
    <source>
        <dbReference type="Proteomes" id="UP000031668"/>
    </source>
</evidence>
<sequence length="407" mass="48053">MLIWICRPAITALSFSSNHQFFSKRKHHEHLADLISVYQKSNLRYLVMQDWNALRILISYLDPEICVKYMLLNFAPSIQERIDLLKPVSYILRFQEWCVDSDLYSMLFYVYNALIERHFVGVTEDLEYQLLERQVIHSLAISDQTAQNIRTRLSDTKINRYTNIYCPAWNNTFDDIIKKVSFPINSTVSGSMISLKPEYFNVVNMFYFMYDQSDCKRVLEKLTYLYKTQACKFRISDHVNLSESLEGINNFLYSDEFSDIIMRILVDWCDNIGRYKSEGLENLIMVSVILCLRLKMTLNQNNYSRYHKAFDFISGIRKDLGGNNVITLLAFLKKKVNHEVFGSIVDYLMELSNIPTNYFSDLSEKPSEIVNKSRGSQDLVWKHLQNKYRDILENEEKFQDDHKDLTR</sequence>
<comment type="pathway">
    <text evidence="1">Protein modification; protein ubiquitination.</text>
</comment>
<dbReference type="PANTHER" id="PTHR21497:SF24">
    <property type="entry name" value="E3 UBIQUITIN-PROTEIN LIGASE UBR1"/>
    <property type="match status" value="1"/>
</dbReference>
<gene>
    <name evidence="2" type="ORF">RF11_06087</name>
</gene>
<evidence type="ECO:0000313" key="2">
    <source>
        <dbReference type="EMBL" id="KII62368.1"/>
    </source>
</evidence>
<dbReference type="InterPro" id="IPR039164">
    <property type="entry name" value="UBR1-like"/>
</dbReference>
<dbReference type="GO" id="GO:0016567">
    <property type="term" value="P:protein ubiquitination"/>
    <property type="evidence" value="ECO:0007669"/>
    <property type="project" value="UniProtKB-UniRule"/>
</dbReference>
<proteinExistence type="inferred from homology"/>
<accession>A0A0C2IAK1</accession>
<keyword evidence="1" id="KW-0833">Ubl conjugation pathway</keyword>
<keyword evidence="1" id="KW-0863">Zinc-finger</keyword>
<reference evidence="2 3" key="1">
    <citation type="journal article" date="2014" name="Genome Biol. Evol.">
        <title>The genome of the myxosporean Thelohanellus kitauei shows adaptations to nutrient acquisition within its fish host.</title>
        <authorList>
            <person name="Yang Y."/>
            <person name="Xiong J."/>
            <person name="Zhou Z."/>
            <person name="Huo F."/>
            <person name="Miao W."/>
            <person name="Ran C."/>
            <person name="Liu Y."/>
            <person name="Zhang J."/>
            <person name="Feng J."/>
            <person name="Wang M."/>
            <person name="Wang M."/>
            <person name="Wang L."/>
            <person name="Yao B."/>
        </authorList>
    </citation>
    <scope>NUCLEOTIDE SEQUENCE [LARGE SCALE GENOMIC DNA]</scope>
    <source>
        <strain evidence="2">Wuqing</strain>
    </source>
</reference>
<keyword evidence="1" id="KW-0862">Zinc</keyword>
<keyword evidence="1" id="KW-0479">Metal-binding</keyword>
<name>A0A0C2IAK1_THEKT</name>
<dbReference type="GO" id="GO:0061630">
    <property type="term" value="F:ubiquitin protein ligase activity"/>
    <property type="evidence" value="ECO:0007669"/>
    <property type="project" value="UniProtKB-UniRule"/>
</dbReference>
<dbReference type="EC" id="2.3.2.27" evidence="1"/>
<dbReference type="GO" id="GO:0071596">
    <property type="term" value="P:ubiquitin-dependent protein catabolic process via the N-end rule pathway"/>
    <property type="evidence" value="ECO:0007669"/>
    <property type="project" value="UniProtKB-UniRule"/>
</dbReference>
<dbReference type="PANTHER" id="PTHR21497">
    <property type="entry name" value="UBIQUITIN LIGASE E3 ALPHA-RELATED"/>
    <property type="match status" value="1"/>
</dbReference>
<comment type="caution">
    <text evidence="2">The sequence shown here is derived from an EMBL/GenBank/DDBJ whole genome shotgun (WGS) entry which is preliminary data.</text>
</comment>
<keyword evidence="1" id="KW-0808">Transferase</keyword>
<comment type="similarity">
    <text evidence="1">Belongs to the E3 ubiquitin-protein ligase UBR1-like family.</text>
</comment>
<protein>
    <recommendedName>
        <fullName evidence="1">E3 ubiquitin-protein ligase</fullName>
        <ecNumber evidence="1">2.3.2.27</ecNumber>
    </recommendedName>
</protein>
<keyword evidence="3" id="KW-1185">Reference proteome</keyword>
<dbReference type="GO" id="GO:0008270">
    <property type="term" value="F:zinc ion binding"/>
    <property type="evidence" value="ECO:0007669"/>
    <property type="project" value="UniProtKB-UniRule"/>
</dbReference>
<dbReference type="GO" id="GO:0005737">
    <property type="term" value="C:cytoplasm"/>
    <property type="evidence" value="ECO:0007669"/>
    <property type="project" value="TreeGrafter"/>
</dbReference>
<evidence type="ECO:0000256" key="1">
    <source>
        <dbReference type="RuleBase" id="RU366018"/>
    </source>
</evidence>
<dbReference type="GO" id="GO:0000151">
    <property type="term" value="C:ubiquitin ligase complex"/>
    <property type="evidence" value="ECO:0007669"/>
    <property type="project" value="TreeGrafter"/>
</dbReference>
<dbReference type="AlphaFoldDB" id="A0A0C2IAK1"/>
<dbReference type="EMBL" id="JWZT01005002">
    <property type="protein sequence ID" value="KII62368.1"/>
    <property type="molecule type" value="Genomic_DNA"/>
</dbReference>
<dbReference type="OrthoDB" id="26387at2759"/>